<protein>
    <recommendedName>
        <fullName evidence="2">Integrase catalytic domain-containing protein</fullName>
    </recommendedName>
</protein>
<dbReference type="SUPFAM" id="SSF53098">
    <property type="entry name" value="Ribonuclease H-like"/>
    <property type="match status" value="1"/>
</dbReference>
<dbReference type="InterPro" id="IPR039537">
    <property type="entry name" value="Retrotran_Ty1/copia-like"/>
</dbReference>
<keyword evidence="4" id="KW-1185">Reference proteome</keyword>
<accession>A0AAV2E958</accession>
<evidence type="ECO:0000313" key="3">
    <source>
        <dbReference type="EMBL" id="CAL1382352.1"/>
    </source>
</evidence>
<dbReference type="PANTHER" id="PTHR42648">
    <property type="entry name" value="TRANSPOSASE, PUTATIVE-RELATED"/>
    <property type="match status" value="1"/>
</dbReference>
<dbReference type="Pfam" id="PF25597">
    <property type="entry name" value="SH3_retrovirus"/>
    <property type="match status" value="1"/>
</dbReference>
<evidence type="ECO:0000313" key="4">
    <source>
        <dbReference type="Proteomes" id="UP001497516"/>
    </source>
</evidence>
<dbReference type="InterPro" id="IPR001584">
    <property type="entry name" value="Integrase_cat-core"/>
</dbReference>
<dbReference type="EMBL" id="OZ034817">
    <property type="protein sequence ID" value="CAL1382352.1"/>
    <property type="molecule type" value="Genomic_DNA"/>
</dbReference>
<sequence>MIKTQFDRTVRVVRSDPGGEFSSTPLLNLYASLGILTHKSCPGVSQQNGLVERKNRHVLEVTRALFLSSHVPSFLWPETVATAVRLINYQITPVLGQSSLYFKLYAKHPPYSRLRVFGCLCFVLIPRSERTKLTSKTARCAFLGYSDIYKGYLCYDPDLRRIRIACNVVFLENLMFYSASSTTTPLFDMSLGLPSFSDTDDVDDALIDLDPHPDDSPPPSPPPIPTFAADSAFTTYSAGLATSSSSLIAFYSWGTSSSS</sequence>
<reference evidence="3 4" key="1">
    <citation type="submission" date="2024-04" db="EMBL/GenBank/DDBJ databases">
        <authorList>
            <person name="Fracassetti M."/>
        </authorList>
    </citation>
    <scope>NUCLEOTIDE SEQUENCE [LARGE SCALE GENOMIC DNA]</scope>
</reference>
<name>A0AAV2E958_9ROSI</name>
<evidence type="ECO:0000256" key="1">
    <source>
        <dbReference type="SAM" id="MobiDB-lite"/>
    </source>
</evidence>
<proteinExistence type="predicted"/>
<evidence type="ECO:0000259" key="2">
    <source>
        <dbReference type="PROSITE" id="PS50994"/>
    </source>
</evidence>
<dbReference type="GO" id="GO:0015074">
    <property type="term" value="P:DNA integration"/>
    <property type="evidence" value="ECO:0007669"/>
    <property type="project" value="InterPro"/>
</dbReference>
<dbReference type="Proteomes" id="UP001497516">
    <property type="component" value="Chromosome 4"/>
</dbReference>
<dbReference type="InterPro" id="IPR012337">
    <property type="entry name" value="RNaseH-like_sf"/>
</dbReference>
<feature type="compositionally biased region" description="Pro residues" evidence="1">
    <location>
        <begin position="216"/>
        <end position="225"/>
    </location>
</feature>
<dbReference type="Gene3D" id="3.30.420.10">
    <property type="entry name" value="Ribonuclease H-like superfamily/Ribonuclease H"/>
    <property type="match status" value="1"/>
</dbReference>
<gene>
    <name evidence="3" type="ORF">LTRI10_LOCUS23679</name>
</gene>
<organism evidence="3 4">
    <name type="scientific">Linum trigynum</name>
    <dbReference type="NCBI Taxonomy" id="586398"/>
    <lineage>
        <taxon>Eukaryota</taxon>
        <taxon>Viridiplantae</taxon>
        <taxon>Streptophyta</taxon>
        <taxon>Embryophyta</taxon>
        <taxon>Tracheophyta</taxon>
        <taxon>Spermatophyta</taxon>
        <taxon>Magnoliopsida</taxon>
        <taxon>eudicotyledons</taxon>
        <taxon>Gunneridae</taxon>
        <taxon>Pentapetalae</taxon>
        <taxon>rosids</taxon>
        <taxon>fabids</taxon>
        <taxon>Malpighiales</taxon>
        <taxon>Linaceae</taxon>
        <taxon>Linum</taxon>
    </lineage>
</organism>
<feature type="domain" description="Integrase catalytic" evidence="2">
    <location>
        <begin position="1"/>
        <end position="118"/>
    </location>
</feature>
<dbReference type="PANTHER" id="PTHR42648:SF28">
    <property type="entry name" value="TRANSPOSON-ENCODED PROTEIN WITH RIBONUCLEASE H-LIKE AND RETROVIRUS ZINC FINGER-LIKE DOMAINS"/>
    <property type="match status" value="1"/>
</dbReference>
<dbReference type="PROSITE" id="PS50994">
    <property type="entry name" value="INTEGRASE"/>
    <property type="match status" value="1"/>
</dbReference>
<dbReference type="GO" id="GO:0003676">
    <property type="term" value="F:nucleic acid binding"/>
    <property type="evidence" value="ECO:0007669"/>
    <property type="project" value="InterPro"/>
</dbReference>
<dbReference type="InterPro" id="IPR057670">
    <property type="entry name" value="SH3_retrovirus"/>
</dbReference>
<dbReference type="InterPro" id="IPR036397">
    <property type="entry name" value="RNaseH_sf"/>
</dbReference>
<feature type="region of interest" description="Disordered" evidence="1">
    <location>
        <begin position="207"/>
        <end position="228"/>
    </location>
</feature>
<dbReference type="AlphaFoldDB" id="A0AAV2E958"/>